<dbReference type="InterPro" id="IPR007658">
    <property type="entry name" value="DUF594"/>
</dbReference>
<dbReference type="AlphaFoldDB" id="A0A8T0XDV6"/>
<sequence>MNFTMEGLVELWSKWEIQLVVLLSFTLQIFLFFGGGIRRYYTNTILRLSIWLAYVGADMVAVYALGLISKNDENAATSVGCHGIKNPNDIDSSHNQLAFFWAPFLLIHLGGQDTMTAFSVEDNNLWLRHLLNLSIQVFLALYAFWKSTGRHNLKILAPAILVFLAGIIRYGERTWALKCGSRDGLRETSWQLQKLNVEVDKGTYVGTVFYGLSSMPGVRDLFSGRNVSQMKVREVFKFQADRPLDQVLKLLEVELAMMYDDLYTKAMVLRTTSGIILRCISQISIISAFVLFIIANSKQYSSRADAAITYALFIGGFGLESCAVVLMVMSPWTWAFFKARKNEMLAHVTWLLLSGSIGWPEKRILWSNSMGQYNFLSSCIVLHQPRTSSKVLIFFRKVLSSVEKKFFVRKLRHTKHVQVNKDIMENVVTWVQRVAREEFTRQTEQQHWSHIRPIIKATLNSAANSFGDNIILLHTYTELHLRKRPNDEVISTNGTVASINTIMDTCRKISNYMVYLLVVQPSMLPLSGTAEDTLAEFYEKVIRNNSSSKQDVLDTAYQLVENILEFGDEECLKEQEEPGLWCETLIETRDVWMRLLIFAAGKCPVDLHAKQLGRGGELLTFVWLLMAHCGIGDVAHQVDLISSNNVMSGQFCAFHFPSEAEQSSA</sequence>
<dbReference type="EMBL" id="CM029037">
    <property type="protein sequence ID" value="KAG2657346.1"/>
    <property type="molecule type" value="Genomic_DNA"/>
</dbReference>
<dbReference type="EMBL" id="CM029037">
    <property type="protein sequence ID" value="KAG2657344.1"/>
    <property type="molecule type" value="Genomic_DNA"/>
</dbReference>
<keyword evidence="4" id="KW-1185">Reference proteome</keyword>
<accession>A0A8T0XDV6</accession>
<feature type="transmembrane region" description="Helical" evidence="1">
    <location>
        <begin position="307"/>
        <end position="332"/>
    </location>
</feature>
<comment type="caution">
    <text evidence="3">The sequence shown here is derived from an EMBL/GenBank/DDBJ whole genome shotgun (WGS) entry which is preliminary data.</text>
</comment>
<evidence type="ECO:0000256" key="1">
    <source>
        <dbReference type="SAM" id="Phobius"/>
    </source>
</evidence>
<name>A0A8T0XDV6_PANVG</name>
<dbReference type="EMBL" id="CM029037">
    <property type="protein sequence ID" value="KAG2657347.1"/>
    <property type="molecule type" value="Genomic_DNA"/>
</dbReference>
<evidence type="ECO:0000313" key="4">
    <source>
        <dbReference type="Proteomes" id="UP000823388"/>
    </source>
</evidence>
<dbReference type="Pfam" id="PF04578">
    <property type="entry name" value="DUF594"/>
    <property type="match status" value="1"/>
</dbReference>
<evidence type="ECO:0000313" key="3">
    <source>
        <dbReference type="EMBL" id="KAG2657347.1"/>
    </source>
</evidence>
<feature type="transmembrane region" description="Helical" evidence="1">
    <location>
        <begin position="125"/>
        <end position="145"/>
    </location>
</feature>
<keyword evidence="1" id="KW-0472">Membrane</keyword>
<dbReference type="PANTHER" id="PTHR31325">
    <property type="entry name" value="OS01G0798800 PROTEIN-RELATED"/>
    <property type="match status" value="1"/>
</dbReference>
<feature type="domain" description="DUF4220" evidence="2">
    <location>
        <begin position="51"/>
        <end position="377"/>
    </location>
</feature>
<gene>
    <name evidence="3" type="ORF">PVAP13_1KG143000</name>
</gene>
<feature type="transmembrane region" description="Helical" evidence="1">
    <location>
        <begin position="152"/>
        <end position="171"/>
    </location>
</feature>
<dbReference type="Pfam" id="PF13968">
    <property type="entry name" value="DUF4220"/>
    <property type="match status" value="1"/>
</dbReference>
<proteinExistence type="predicted"/>
<evidence type="ECO:0000259" key="2">
    <source>
        <dbReference type="Pfam" id="PF13968"/>
    </source>
</evidence>
<dbReference type="OrthoDB" id="1689146at2759"/>
<dbReference type="EMBL" id="CM029037">
    <property type="protein sequence ID" value="KAG2657345.1"/>
    <property type="molecule type" value="Genomic_DNA"/>
</dbReference>
<keyword evidence="1" id="KW-0812">Transmembrane</keyword>
<dbReference type="Proteomes" id="UP000823388">
    <property type="component" value="Chromosome 1K"/>
</dbReference>
<feature type="transmembrane region" description="Helical" evidence="1">
    <location>
        <begin position="45"/>
        <end position="68"/>
    </location>
</feature>
<keyword evidence="1" id="KW-1133">Transmembrane helix</keyword>
<organism evidence="3 4">
    <name type="scientific">Panicum virgatum</name>
    <name type="common">Blackwell switchgrass</name>
    <dbReference type="NCBI Taxonomy" id="38727"/>
    <lineage>
        <taxon>Eukaryota</taxon>
        <taxon>Viridiplantae</taxon>
        <taxon>Streptophyta</taxon>
        <taxon>Embryophyta</taxon>
        <taxon>Tracheophyta</taxon>
        <taxon>Spermatophyta</taxon>
        <taxon>Magnoliopsida</taxon>
        <taxon>Liliopsida</taxon>
        <taxon>Poales</taxon>
        <taxon>Poaceae</taxon>
        <taxon>PACMAD clade</taxon>
        <taxon>Panicoideae</taxon>
        <taxon>Panicodae</taxon>
        <taxon>Paniceae</taxon>
        <taxon>Panicinae</taxon>
        <taxon>Panicum</taxon>
        <taxon>Panicum sect. Hiantes</taxon>
    </lineage>
</organism>
<dbReference type="InterPro" id="IPR025315">
    <property type="entry name" value="DUF4220"/>
</dbReference>
<dbReference type="EMBL" id="CM029037">
    <property type="protein sequence ID" value="KAG2657348.1"/>
    <property type="molecule type" value="Genomic_DNA"/>
</dbReference>
<reference evidence="3 4" key="1">
    <citation type="submission" date="2020-05" db="EMBL/GenBank/DDBJ databases">
        <title>WGS assembly of Panicum virgatum.</title>
        <authorList>
            <person name="Lovell J.T."/>
            <person name="Jenkins J."/>
            <person name="Shu S."/>
            <person name="Juenger T.E."/>
            <person name="Schmutz J."/>
        </authorList>
    </citation>
    <scope>NUCLEOTIDE SEQUENCE</scope>
    <source>
        <strain evidence="3">AP13</strain>
        <strain evidence="4">cv. AP13</strain>
    </source>
</reference>
<feature type="transmembrane region" description="Helical" evidence="1">
    <location>
        <begin position="275"/>
        <end position="295"/>
    </location>
</feature>
<protein>
    <recommendedName>
        <fullName evidence="2">DUF4220 domain-containing protein</fullName>
    </recommendedName>
</protein>
<feature type="transmembrane region" description="Helical" evidence="1">
    <location>
        <begin position="15"/>
        <end position="33"/>
    </location>
</feature>